<protein>
    <submittedName>
        <fullName evidence="1">Uncharacterized protein</fullName>
    </submittedName>
</protein>
<evidence type="ECO:0000313" key="2">
    <source>
        <dbReference type="Proteomes" id="UP000828941"/>
    </source>
</evidence>
<keyword evidence="2" id="KW-1185">Reference proteome</keyword>
<proteinExistence type="predicted"/>
<name>A0ACB9Q9H3_BAUVA</name>
<dbReference type="EMBL" id="CM039426">
    <property type="protein sequence ID" value="KAI4357403.1"/>
    <property type="molecule type" value="Genomic_DNA"/>
</dbReference>
<sequence length="114" mass="12916">MVADELVAEFVDPNNSISSLDQVDPVENAFFFFNLVDILFNLSTCYEILEHRAFLLSTFPTQDLEVPAQELEKDLLGPMADSVPADKQLAIFDKIFSAYHEARGYIRADLLKEN</sequence>
<evidence type="ECO:0000313" key="1">
    <source>
        <dbReference type="EMBL" id="KAI4357403.1"/>
    </source>
</evidence>
<comment type="caution">
    <text evidence="1">The sequence shown here is derived from an EMBL/GenBank/DDBJ whole genome shotgun (WGS) entry which is preliminary data.</text>
</comment>
<dbReference type="Proteomes" id="UP000828941">
    <property type="component" value="Chromosome 1"/>
</dbReference>
<accession>A0ACB9Q9H3</accession>
<gene>
    <name evidence="1" type="ORF">L6164_001352</name>
</gene>
<reference evidence="1 2" key="1">
    <citation type="journal article" date="2022" name="DNA Res.">
        <title>Chromosomal-level genome assembly of the orchid tree Bauhinia variegata (Leguminosae; Cercidoideae) supports the allotetraploid origin hypothesis of Bauhinia.</title>
        <authorList>
            <person name="Zhong Y."/>
            <person name="Chen Y."/>
            <person name="Zheng D."/>
            <person name="Pang J."/>
            <person name="Liu Y."/>
            <person name="Luo S."/>
            <person name="Meng S."/>
            <person name="Qian L."/>
            <person name="Wei D."/>
            <person name="Dai S."/>
            <person name="Zhou R."/>
        </authorList>
    </citation>
    <scope>NUCLEOTIDE SEQUENCE [LARGE SCALE GENOMIC DNA]</scope>
    <source>
        <strain evidence="1">BV-YZ2020</strain>
    </source>
</reference>
<organism evidence="1 2">
    <name type="scientific">Bauhinia variegata</name>
    <name type="common">Purple orchid tree</name>
    <name type="synonym">Phanera variegata</name>
    <dbReference type="NCBI Taxonomy" id="167791"/>
    <lineage>
        <taxon>Eukaryota</taxon>
        <taxon>Viridiplantae</taxon>
        <taxon>Streptophyta</taxon>
        <taxon>Embryophyta</taxon>
        <taxon>Tracheophyta</taxon>
        <taxon>Spermatophyta</taxon>
        <taxon>Magnoliopsida</taxon>
        <taxon>eudicotyledons</taxon>
        <taxon>Gunneridae</taxon>
        <taxon>Pentapetalae</taxon>
        <taxon>rosids</taxon>
        <taxon>fabids</taxon>
        <taxon>Fabales</taxon>
        <taxon>Fabaceae</taxon>
        <taxon>Cercidoideae</taxon>
        <taxon>Cercideae</taxon>
        <taxon>Bauhiniinae</taxon>
        <taxon>Bauhinia</taxon>
    </lineage>
</organism>